<gene>
    <name evidence="2" type="ORF">SAMN02927930_00794</name>
</gene>
<evidence type="ECO:0000313" key="3">
    <source>
        <dbReference type="Proteomes" id="UP000199626"/>
    </source>
</evidence>
<reference evidence="3" key="1">
    <citation type="submission" date="2016-10" db="EMBL/GenBank/DDBJ databases">
        <authorList>
            <person name="Varghese N."/>
            <person name="Submissions S."/>
        </authorList>
    </citation>
    <scope>NUCLEOTIDE SEQUENCE [LARGE SCALE GENOMIC DNA]</scope>
    <source>
        <strain evidence="3">CGMCC 1.10824</strain>
    </source>
</reference>
<feature type="chain" id="PRO_5011672045" evidence="1">
    <location>
        <begin position="38"/>
        <end position="738"/>
    </location>
</feature>
<dbReference type="STRING" id="1159017.SAMN02927930_00794"/>
<sequence length="738" mass="83311">MHKTLSQVIPQPKGNRYSAALACVVGGLLLLSGNAYATSAHGPYAQNDFGVVGLLQTPTARMNAHGEFSINYSDTNEYRRSAVSLQVFPWLTATARYTDIRNRLYSEDPNFSGDQTLKDKAFDGKLLLWQESRYIPQIALGLQDVGGTGIFAAEYFVANKRWDLDSFGFNNWGGIDVSLGIGWGYLGQRDNITNPFCEIADRMCDRERGFSGRGGKFEIDKWFRGPAALFGGIQYHTPIQGLSVIAEYEGNNYRYDNAGVPIVPDSPWNFGVHYALNPNVSMKLGYERGNTFTFGFTFNFNFNELHQLKIEPEKRQARAESEQARPTDWSQVNYAQIANDLIEEAGWSVGCIANELNDGGSDCDQRAIQVVEQPQGAVVEIAAQQARFRDTDDAVDRAARILSDSLPRDGVAEYRITEYQGNLGLATHVIQVPAFETAYRGERFFADEQDAIRTTSAQPMQERPNLLEPHWNKNRFGWAIQPDLEQSFGNAEAFYMYQLSLKAVGWYVFDDSLMAVGEMGINLINNYDKFNYLIDGSDTPLPRVRTRVREYAENQDVWVNSLYLYNTHHLSKNVYAAAYAGYLERMFGGVGAELLHQAPNSRWAYGFDINYVKQRDPYRDFGFDDYEAFTGHASVYWRPTWLENTTLIARAGRFLAKDDGVHLELQHEFDSGIIAGAFAAFTNVSSEDFGEGSFTKGFYLSIPFDLFMLRRTKSRGTIAWMPIMRDGGQLLGRPQLYR</sequence>
<name>A0A1G6BH00_9GAMM</name>
<evidence type="ECO:0000313" key="2">
    <source>
        <dbReference type="EMBL" id="SDB19854.1"/>
    </source>
</evidence>
<dbReference type="Proteomes" id="UP000199626">
    <property type="component" value="Unassembled WGS sequence"/>
</dbReference>
<feature type="signal peptide" evidence="1">
    <location>
        <begin position="1"/>
        <end position="37"/>
    </location>
</feature>
<accession>A0A1G6BH00</accession>
<keyword evidence="1" id="KW-0732">Signal</keyword>
<dbReference type="EMBL" id="FMXN01000003">
    <property type="protein sequence ID" value="SDB19854.1"/>
    <property type="molecule type" value="Genomic_DNA"/>
</dbReference>
<organism evidence="2 3">
    <name type="scientific">Pseudidiomarina indica</name>
    <dbReference type="NCBI Taxonomy" id="1159017"/>
    <lineage>
        <taxon>Bacteria</taxon>
        <taxon>Pseudomonadati</taxon>
        <taxon>Pseudomonadota</taxon>
        <taxon>Gammaproteobacteria</taxon>
        <taxon>Alteromonadales</taxon>
        <taxon>Idiomarinaceae</taxon>
        <taxon>Pseudidiomarina</taxon>
    </lineage>
</organism>
<dbReference type="RefSeq" id="WP_092591979.1">
    <property type="nucleotide sequence ID" value="NZ_FMXN01000003.1"/>
</dbReference>
<proteinExistence type="predicted"/>
<protein>
    <submittedName>
        <fullName evidence="2">Exopolysaccharide biosynthesis protein YbjH</fullName>
    </submittedName>
</protein>
<dbReference type="AlphaFoldDB" id="A0A1G6BH00"/>
<dbReference type="Pfam" id="PF06082">
    <property type="entry name" value="YjbH"/>
    <property type="match status" value="1"/>
</dbReference>
<dbReference type="OrthoDB" id="19542at2"/>
<keyword evidence="3" id="KW-1185">Reference proteome</keyword>
<dbReference type="InterPro" id="IPR010344">
    <property type="entry name" value="YbjH"/>
</dbReference>
<evidence type="ECO:0000256" key="1">
    <source>
        <dbReference type="SAM" id="SignalP"/>
    </source>
</evidence>